<feature type="transmembrane region" description="Helical" evidence="9">
    <location>
        <begin position="86"/>
        <end position="105"/>
    </location>
</feature>
<feature type="transmembrane region" description="Helical" evidence="9">
    <location>
        <begin position="268"/>
        <end position="288"/>
    </location>
</feature>
<keyword evidence="3 9" id="KW-1133">Transmembrane helix</keyword>
<feature type="transmembrane region" description="Helical" evidence="9">
    <location>
        <begin position="300"/>
        <end position="318"/>
    </location>
</feature>
<evidence type="ECO:0000256" key="6">
    <source>
        <dbReference type="ARBA" id="ARBA00023170"/>
    </source>
</evidence>
<dbReference type="PROSITE" id="PS50262">
    <property type="entry name" value="G_PROTEIN_RECEP_F1_2"/>
    <property type="match status" value="1"/>
</dbReference>
<dbReference type="KEGG" id="muo:115461148"/>
<comment type="similarity">
    <text evidence="8">Belongs to the G-protein coupled receptor 1 family.</text>
</comment>
<dbReference type="Proteomes" id="UP000515156">
    <property type="component" value="Chromosome 1"/>
</dbReference>
<dbReference type="PRINTS" id="PR00245">
    <property type="entry name" value="OLFACTORYR"/>
</dbReference>
<evidence type="ECO:0000256" key="9">
    <source>
        <dbReference type="RuleBase" id="RU363047"/>
    </source>
</evidence>
<sequence>MLPVAHGTCKKLMWEALVDVQLLSREMILRNQTSLHEFILMGFTDLHNLQSFLFIVFLSIYVLTLLGNISIVTIIKITPRLHTPMYFFIGNLSLIDICYSSTIAPKTLVNLVLEIKDISYLGCVVQLYIFVTFAIAECFLLAVMAYDRYVAICNPLLYLIVMNKRVCFLLVTILYTISLVLSAVHTNNVFSVAFCGPYKISSFYCDLLPVLKLSCFDTFIRELVLSSISVIVLLISISGVFLSYIYIISTILRIRSSEGRRKAFSTCASHFITVTLFFGTLIFIYVFPSSHYSLNKNRCVSVVYTMIIPMVNPMIYSLRNNDVKQAVKKIMKKKQSS</sequence>
<comment type="subcellular location">
    <subcellularLocation>
        <location evidence="9">Cell membrane</location>
        <topology evidence="9">Multi-pass membrane protein</topology>
    </subcellularLocation>
    <subcellularLocation>
        <location evidence="1">Membrane</location>
        <topology evidence="1">Multi-pass membrane protein</topology>
    </subcellularLocation>
</comment>
<dbReference type="PROSITE" id="PS00237">
    <property type="entry name" value="G_PROTEIN_RECEP_F1_1"/>
    <property type="match status" value="1"/>
</dbReference>
<evidence type="ECO:0000256" key="1">
    <source>
        <dbReference type="ARBA" id="ARBA00004141"/>
    </source>
</evidence>
<dbReference type="GO" id="GO:0004984">
    <property type="term" value="F:olfactory receptor activity"/>
    <property type="evidence" value="ECO:0007669"/>
    <property type="project" value="InterPro"/>
</dbReference>
<dbReference type="PANTHER" id="PTHR48018">
    <property type="entry name" value="OLFACTORY RECEPTOR"/>
    <property type="match status" value="1"/>
</dbReference>
<dbReference type="Pfam" id="PF13853">
    <property type="entry name" value="7tm_4"/>
    <property type="match status" value="1"/>
</dbReference>
<dbReference type="PRINTS" id="PR00237">
    <property type="entry name" value="GPCRRHODOPSN"/>
</dbReference>
<proteinExistence type="inferred from homology"/>
<feature type="transmembrane region" description="Helical" evidence="9">
    <location>
        <begin position="166"/>
        <end position="184"/>
    </location>
</feature>
<keyword evidence="9" id="KW-0716">Sensory transduction</keyword>
<evidence type="ECO:0000313" key="12">
    <source>
        <dbReference type="RefSeq" id="XP_030046617.1"/>
    </source>
</evidence>
<dbReference type="GO" id="GO:0005886">
    <property type="term" value="C:plasma membrane"/>
    <property type="evidence" value="ECO:0007669"/>
    <property type="project" value="UniProtKB-SubCell"/>
</dbReference>
<dbReference type="FunCoup" id="A0A6P7WTX2">
    <property type="interactions" value="404"/>
</dbReference>
<dbReference type="GeneID" id="115461148"/>
<evidence type="ECO:0000313" key="11">
    <source>
        <dbReference type="Proteomes" id="UP000515156"/>
    </source>
</evidence>
<dbReference type="InParanoid" id="A0A6P7WTX2"/>
<dbReference type="FunFam" id="1.20.1070.10:FF:000003">
    <property type="entry name" value="Olfactory receptor"/>
    <property type="match status" value="1"/>
</dbReference>
<keyword evidence="11" id="KW-1185">Reference proteome</keyword>
<keyword evidence="2 8" id="KW-0812">Transmembrane</keyword>
<keyword evidence="9" id="KW-1003">Cell membrane</keyword>
<dbReference type="InterPro" id="IPR017452">
    <property type="entry name" value="GPCR_Rhodpsn_7TM"/>
</dbReference>
<evidence type="ECO:0000256" key="5">
    <source>
        <dbReference type="ARBA" id="ARBA00023136"/>
    </source>
</evidence>
<dbReference type="SUPFAM" id="SSF81321">
    <property type="entry name" value="Family A G protein-coupled receptor-like"/>
    <property type="match status" value="1"/>
</dbReference>
<protein>
    <recommendedName>
        <fullName evidence="9">Olfactory receptor</fullName>
    </recommendedName>
</protein>
<dbReference type="CDD" id="cd15230">
    <property type="entry name" value="7tmA_OR5-like"/>
    <property type="match status" value="1"/>
</dbReference>
<organism evidence="11 12">
    <name type="scientific">Microcaecilia unicolor</name>
    <dbReference type="NCBI Taxonomy" id="1415580"/>
    <lineage>
        <taxon>Eukaryota</taxon>
        <taxon>Metazoa</taxon>
        <taxon>Chordata</taxon>
        <taxon>Craniata</taxon>
        <taxon>Vertebrata</taxon>
        <taxon>Euteleostomi</taxon>
        <taxon>Amphibia</taxon>
        <taxon>Gymnophiona</taxon>
        <taxon>Siphonopidae</taxon>
        <taxon>Microcaecilia</taxon>
    </lineage>
</organism>
<reference evidence="12" key="1">
    <citation type="submission" date="2025-08" db="UniProtKB">
        <authorList>
            <consortium name="RefSeq"/>
        </authorList>
    </citation>
    <scope>IDENTIFICATION</scope>
</reference>
<evidence type="ECO:0000256" key="3">
    <source>
        <dbReference type="ARBA" id="ARBA00022989"/>
    </source>
</evidence>
<dbReference type="InterPro" id="IPR000276">
    <property type="entry name" value="GPCR_Rhodpsn"/>
</dbReference>
<keyword evidence="6 8" id="KW-0675">Receptor</keyword>
<accession>A0A6P7WTX2</accession>
<dbReference type="InterPro" id="IPR000725">
    <property type="entry name" value="Olfact_rcpt"/>
</dbReference>
<dbReference type="Gene3D" id="1.20.1070.10">
    <property type="entry name" value="Rhodopsin 7-helix transmembrane proteins"/>
    <property type="match status" value="1"/>
</dbReference>
<evidence type="ECO:0000256" key="4">
    <source>
        <dbReference type="ARBA" id="ARBA00023040"/>
    </source>
</evidence>
<feature type="transmembrane region" description="Helical" evidence="9">
    <location>
        <begin position="51"/>
        <end position="74"/>
    </location>
</feature>
<name>A0A6P7WTX2_9AMPH</name>
<evidence type="ECO:0000256" key="7">
    <source>
        <dbReference type="ARBA" id="ARBA00023224"/>
    </source>
</evidence>
<evidence type="ECO:0000256" key="2">
    <source>
        <dbReference type="ARBA" id="ARBA00022692"/>
    </source>
</evidence>
<keyword evidence="7 8" id="KW-0807">Transducer</keyword>
<keyword evidence="5 9" id="KW-0472">Membrane</keyword>
<dbReference type="GO" id="GO:0004930">
    <property type="term" value="F:G protein-coupled receptor activity"/>
    <property type="evidence" value="ECO:0007669"/>
    <property type="project" value="UniProtKB-KW"/>
</dbReference>
<evidence type="ECO:0000256" key="8">
    <source>
        <dbReference type="RuleBase" id="RU000688"/>
    </source>
</evidence>
<feature type="transmembrane region" description="Helical" evidence="9">
    <location>
        <begin position="125"/>
        <end position="146"/>
    </location>
</feature>
<feature type="transmembrane region" description="Helical" evidence="9">
    <location>
        <begin position="223"/>
        <end position="247"/>
    </location>
</feature>
<feature type="domain" description="G-protein coupled receptors family 1 profile" evidence="10">
    <location>
        <begin position="67"/>
        <end position="316"/>
    </location>
</feature>
<dbReference type="AlphaFoldDB" id="A0A6P7WTX2"/>
<gene>
    <name evidence="12" type="primary">LOC115461148</name>
</gene>
<dbReference type="RefSeq" id="XP_030046617.1">
    <property type="nucleotide sequence ID" value="XM_030190757.1"/>
</dbReference>
<dbReference type="OrthoDB" id="9444602at2759"/>
<keyword evidence="4 8" id="KW-0297">G-protein coupled receptor</keyword>
<keyword evidence="9" id="KW-0552">Olfaction</keyword>
<evidence type="ECO:0000259" key="10">
    <source>
        <dbReference type="PROSITE" id="PS50262"/>
    </source>
</evidence>